<dbReference type="PANTHER" id="PTHR11407:SF63">
    <property type="entry name" value="LYSOZYME C"/>
    <property type="match status" value="1"/>
</dbReference>
<proteinExistence type="inferred from homology"/>
<dbReference type="InterPro" id="IPR023346">
    <property type="entry name" value="Lysozyme-like_dom_sf"/>
</dbReference>
<gene>
    <name evidence="7" type="ORF">SNE40_014566</name>
</gene>
<dbReference type="AlphaFoldDB" id="A0AAN8PHH5"/>
<reference evidence="7 8" key="1">
    <citation type="submission" date="2024-01" db="EMBL/GenBank/DDBJ databases">
        <title>The genome of the rayed Mediterranean limpet Patella caerulea (Linnaeus, 1758).</title>
        <authorList>
            <person name="Anh-Thu Weber A."/>
            <person name="Halstead-Nussloch G."/>
        </authorList>
    </citation>
    <scope>NUCLEOTIDE SEQUENCE [LARGE SCALE GENOMIC DNA]</scope>
    <source>
        <strain evidence="7">AATW-2023a</strain>
        <tissue evidence="7">Whole specimen</tissue>
    </source>
</reference>
<evidence type="ECO:0000256" key="3">
    <source>
        <dbReference type="ARBA" id="ARBA00023157"/>
    </source>
</evidence>
<dbReference type="GO" id="GO:0003796">
    <property type="term" value="F:lysozyme activity"/>
    <property type="evidence" value="ECO:0007669"/>
    <property type="project" value="UniProtKB-EC"/>
</dbReference>
<dbReference type="Proteomes" id="UP001347796">
    <property type="component" value="Unassembled WGS sequence"/>
</dbReference>
<feature type="chain" id="PRO_5042988902" description="lysozyme" evidence="5">
    <location>
        <begin position="16"/>
        <end position="143"/>
    </location>
</feature>
<feature type="signal peptide" evidence="5">
    <location>
        <begin position="1"/>
        <end position="15"/>
    </location>
</feature>
<dbReference type="Gene3D" id="1.10.530.10">
    <property type="match status" value="1"/>
</dbReference>
<organism evidence="7 8">
    <name type="scientific">Patella caerulea</name>
    <name type="common">Rayed Mediterranean limpet</name>
    <dbReference type="NCBI Taxonomy" id="87958"/>
    <lineage>
        <taxon>Eukaryota</taxon>
        <taxon>Metazoa</taxon>
        <taxon>Spiralia</taxon>
        <taxon>Lophotrochozoa</taxon>
        <taxon>Mollusca</taxon>
        <taxon>Gastropoda</taxon>
        <taxon>Patellogastropoda</taxon>
        <taxon>Patelloidea</taxon>
        <taxon>Patellidae</taxon>
        <taxon>Patella</taxon>
    </lineage>
</organism>
<accession>A0AAN8PHH5</accession>
<dbReference type="InterPro" id="IPR019799">
    <property type="entry name" value="Glyco_hydro_22_CS"/>
</dbReference>
<dbReference type="PROSITE" id="PS00128">
    <property type="entry name" value="GLYCOSYL_HYDROL_F22_1"/>
    <property type="match status" value="1"/>
</dbReference>
<keyword evidence="2" id="KW-0929">Antimicrobial</keyword>
<dbReference type="EC" id="3.2.1.17" evidence="1"/>
<evidence type="ECO:0000313" key="7">
    <source>
        <dbReference type="EMBL" id="KAK6176249.1"/>
    </source>
</evidence>
<protein>
    <recommendedName>
        <fullName evidence="1">lysozyme</fullName>
        <ecNumber evidence="1">3.2.1.17</ecNumber>
    </recommendedName>
</protein>
<evidence type="ECO:0000313" key="8">
    <source>
        <dbReference type="Proteomes" id="UP001347796"/>
    </source>
</evidence>
<dbReference type="PANTHER" id="PTHR11407">
    <property type="entry name" value="LYSOZYME C"/>
    <property type="match status" value="1"/>
</dbReference>
<dbReference type="SMART" id="SM00263">
    <property type="entry name" value="LYZ1"/>
    <property type="match status" value="1"/>
</dbReference>
<dbReference type="GO" id="GO:0031640">
    <property type="term" value="P:killing of cells of another organism"/>
    <property type="evidence" value="ECO:0007669"/>
    <property type="project" value="UniProtKB-KW"/>
</dbReference>
<keyword evidence="3" id="KW-1015">Disulfide bond</keyword>
<dbReference type="SUPFAM" id="SSF53955">
    <property type="entry name" value="Lysozyme-like"/>
    <property type="match status" value="1"/>
</dbReference>
<dbReference type="EMBL" id="JAZGQO010000010">
    <property type="protein sequence ID" value="KAK6176249.1"/>
    <property type="molecule type" value="Genomic_DNA"/>
</dbReference>
<evidence type="ECO:0000259" key="6">
    <source>
        <dbReference type="PROSITE" id="PS00128"/>
    </source>
</evidence>
<name>A0AAN8PHH5_PATCE</name>
<dbReference type="InterPro" id="IPR001916">
    <property type="entry name" value="Glyco_hydro_22"/>
</dbReference>
<feature type="domain" description="Glycosyl hydrolases family 22 (GH22)" evidence="6">
    <location>
        <begin position="88"/>
        <end position="106"/>
    </location>
</feature>
<dbReference type="PRINTS" id="PR00135">
    <property type="entry name" value="LYZLACT"/>
</dbReference>
<evidence type="ECO:0000256" key="2">
    <source>
        <dbReference type="ARBA" id="ARBA00022638"/>
    </source>
</evidence>
<dbReference type="PROSITE" id="PS51348">
    <property type="entry name" value="GLYCOSYL_HYDROL_F22_2"/>
    <property type="match status" value="1"/>
</dbReference>
<comment type="similarity">
    <text evidence="4">Belongs to the glycosyl hydrolase 22 family.</text>
</comment>
<keyword evidence="8" id="KW-1185">Reference proteome</keyword>
<keyword evidence="5" id="KW-0732">Signal</keyword>
<sequence>MKIYFLIYILAVASGKTFTKCSLAQELVRDGVFRKDVHHWVCMAEHESGLATSVVNVNADGSANHGIFQINDFWDCKPSNDRVSRNSCIQPCSAFQDEDLKDDVICIKQKLQERHQGFVGISYGYQQYCNGNVAPNYLNGCSY</sequence>
<dbReference type="Pfam" id="PF00062">
    <property type="entry name" value="Lys"/>
    <property type="match status" value="1"/>
</dbReference>
<evidence type="ECO:0000256" key="5">
    <source>
        <dbReference type="SAM" id="SignalP"/>
    </source>
</evidence>
<comment type="caution">
    <text evidence="7">The sequence shown here is derived from an EMBL/GenBank/DDBJ whole genome shotgun (WGS) entry which is preliminary data.</text>
</comment>
<evidence type="ECO:0000256" key="1">
    <source>
        <dbReference type="ARBA" id="ARBA00012732"/>
    </source>
</evidence>
<evidence type="ECO:0000256" key="4">
    <source>
        <dbReference type="RuleBase" id="RU004440"/>
    </source>
</evidence>
<keyword evidence="2" id="KW-0081">Bacteriolytic enzyme</keyword>
<dbReference type="GO" id="GO:0042742">
    <property type="term" value="P:defense response to bacterium"/>
    <property type="evidence" value="ECO:0007669"/>
    <property type="project" value="UniProtKB-KW"/>
</dbReference>